<dbReference type="Proteomes" id="UP000292884">
    <property type="component" value="Unassembled WGS sequence"/>
</dbReference>
<organism evidence="2 3">
    <name type="scientific">Pedobacter frigiditerrae</name>
    <dbReference type="NCBI Taxonomy" id="2530452"/>
    <lineage>
        <taxon>Bacteria</taxon>
        <taxon>Pseudomonadati</taxon>
        <taxon>Bacteroidota</taxon>
        <taxon>Sphingobacteriia</taxon>
        <taxon>Sphingobacteriales</taxon>
        <taxon>Sphingobacteriaceae</taxon>
        <taxon>Pedobacter</taxon>
    </lineage>
</organism>
<keyword evidence="1" id="KW-0732">Signal</keyword>
<comment type="caution">
    <text evidence="2">The sequence shown here is derived from an EMBL/GenBank/DDBJ whole genome shotgun (WGS) entry which is preliminary data.</text>
</comment>
<reference evidence="2 3" key="1">
    <citation type="submission" date="2019-02" db="EMBL/GenBank/DDBJ databases">
        <title>Pedobacter sp. RP-1-13 sp. nov., isolated from Arctic soil.</title>
        <authorList>
            <person name="Dahal R.H."/>
        </authorList>
    </citation>
    <scope>NUCLEOTIDE SEQUENCE [LARGE SCALE GENOMIC DNA]</scope>
    <source>
        <strain evidence="2 3">RP-1-13</strain>
    </source>
</reference>
<evidence type="ECO:0000313" key="3">
    <source>
        <dbReference type="Proteomes" id="UP000292884"/>
    </source>
</evidence>
<protein>
    <submittedName>
        <fullName evidence="2">Uncharacterized protein</fullName>
    </submittedName>
</protein>
<evidence type="ECO:0000313" key="2">
    <source>
        <dbReference type="EMBL" id="TCC91749.1"/>
    </source>
</evidence>
<dbReference type="AlphaFoldDB" id="A0A4R0MWV4"/>
<feature type="chain" id="PRO_5020306125" evidence="1">
    <location>
        <begin position="25"/>
        <end position="178"/>
    </location>
</feature>
<dbReference type="EMBL" id="SJSK01000002">
    <property type="protein sequence ID" value="TCC91749.1"/>
    <property type="molecule type" value="Genomic_DNA"/>
</dbReference>
<accession>A0A4R0MWV4</accession>
<name>A0A4R0MWV4_9SPHI</name>
<sequence length="178" mass="20363">MNKKFLKPLLFFILFASISFTGVAQTVDWDPSSFIPSSGSYTASSTARSYTYDSDLLYAKFTLDTNGHTVHYDIMVKNIPINTGAMKGEFQALVGQDTSPGELYASKFLIWNDPTYVYYYPYFTAELYPSTTTYSYSGSCEIGTEETAFVMEASIMFWNEEEDYLEYAQIRLYPRITR</sequence>
<proteinExistence type="predicted"/>
<evidence type="ECO:0000256" key="1">
    <source>
        <dbReference type="SAM" id="SignalP"/>
    </source>
</evidence>
<dbReference type="RefSeq" id="WP_131552688.1">
    <property type="nucleotide sequence ID" value="NZ_SJSK01000002.1"/>
</dbReference>
<gene>
    <name evidence="2" type="ORF">EZ428_08320</name>
</gene>
<keyword evidence="3" id="KW-1185">Reference proteome</keyword>
<feature type="signal peptide" evidence="1">
    <location>
        <begin position="1"/>
        <end position="24"/>
    </location>
</feature>